<dbReference type="EMBL" id="JBHTNH010000028">
    <property type="protein sequence ID" value="MFD1362694.1"/>
    <property type="molecule type" value="Genomic_DNA"/>
</dbReference>
<proteinExistence type="predicted"/>
<evidence type="ECO:0000313" key="2">
    <source>
        <dbReference type="Proteomes" id="UP001597178"/>
    </source>
</evidence>
<reference evidence="2" key="1">
    <citation type="journal article" date="2019" name="Int. J. Syst. Evol. Microbiol.">
        <title>The Global Catalogue of Microorganisms (GCM) 10K type strain sequencing project: providing services to taxonomists for standard genome sequencing and annotation.</title>
        <authorList>
            <consortium name="The Broad Institute Genomics Platform"/>
            <consortium name="The Broad Institute Genome Sequencing Center for Infectious Disease"/>
            <person name="Wu L."/>
            <person name="Ma J."/>
        </authorList>
    </citation>
    <scope>NUCLEOTIDE SEQUENCE [LARGE SCALE GENOMIC DNA]</scope>
    <source>
        <strain evidence="2">CCUG 54822</strain>
    </source>
</reference>
<dbReference type="Proteomes" id="UP001597178">
    <property type="component" value="Unassembled WGS sequence"/>
</dbReference>
<evidence type="ECO:0000313" key="1">
    <source>
        <dbReference type="EMBL" id="MFD1362694.1"/>
    </source>
</evidence>
<accession>A0ABW3ZWQ1</accession>
<keyword evidence="2" id="KW-1185">Reference proteome</keyword>
<protein>
    <recommendedName>
        <fullName evidence="3">MarR family transcriptional regulator</fullName>
    </recommendedName>
</protein>
<sequence>MKEFPKQKELFCQELVTHNVEDGEEMTKIYLKRKYECFFQHKEDGEVVFALYEDIDGNVHYKQIDYDTEKYSMKSQLFLMNLSNSIMRFSFKCELRDIMPKEPVNLAEVNEQEKNANEMGYGLYKIKDTNKAPFGQQNIENIDALNQHNYLSFTELGFLSAISPLIEMGSNAIIDPGTGKLLSITGIAKYLKKSRASISNTMNKLITKGIIFEITDANDLLKFNRSVSERPLLLNPEFSYRGDRNDIDLTLTKFLVSSDKIEEQKIYLPWKVWFSQNHNGGRLYRRQTYLKLRKETKGE</sequence>
<evidence type="ECO:0008006" key="3">
    <source>
        <dbReference type="Google" id="ProtNLM"/>
    </source>
</evidence>
<organism evidence="1 2">
    <name type="scientific">Lentibacillus salinarum</name>
    <dbReference type="NCBI Taxonomy" id="446820"/>
    <lineage>
        <taxon>Bacteria</taxon>
        <taxon>Bacillati</taxon>
        <taxon>Bacillota</taxon>
        <taxon>Bacilli</taxon>
        <taxon>Bacillales</taxon>
        <taxon>Bacillaceae</taxon>
        <taxon>Lentibacillus</taxon>
    </lineage>
</organism>
<name>A0ABW3ZWQ1_9BACI</name>
<gene>
    <name evidence="1" type="ORF">ACFQ4A_13625</name>
</gene>
<comment type="caution">
    <text evidence="1">The sequence shown here is derived from an EMBL/GenBank/DDBJ whole genome shotgun (WGS) entry which is preliminary data.</text>
</comment>